<reference evidence="1 2" key="1">
    <citation type="journal article" date="2021" name="Comput. Struct. Biotechnol. J.">
        <title>De novo genome assembly of the potent medicinal plant Rehmannia glutinosa using nanopore technology.</title>
        <authorList>
            <person name="Ma L."/>
            <person name="Dong C."/>
            <person name="Song C."/>
            <person name="Wang X."/>
            <person name="Zheng X."/>
            <person name="Niu Y."/>
            <person name="Chen S."/>
            <person name="Feng W."/>
        </authorList>
    </citation>
    <scope>NUCLEOTIDE SEQUENCE [LARGE SCALE GENOMIC DNA]</scope>
    <source>
        <strain evidence="1">DH-2019</strain>
    </source>
</reference>
<comment type="caution">
    <text evidence="1">The sequence shown here is derived from an EMBL/GenBank/DDBJ whole genome shotgun (WGS) entry which is preliminary data.</text>
</comment>
<accession>A0ABR0VP94</accession>
<dbReference type="PANTHER" id="PTHR33731:SF17">
    <property type="entry name" value="ORGAN-SPECIFIC PROTEIN P4-LIKE"/>
    <property type="match status" value="1"/>
</dbReference>
<keyword evidence="2" id="KW-1185">Reference proteome</keyword>
<dbReference type="PANTHER" id="PTHR33731">
    <property type="entry name" value="PROTEIN, PUTATIVE-RELATED"/>
    <property type="match status" value="1"/>
</dbReference>
<name>A0ABR0VP94_REHGL</name>
<evidence type="ECO:0000313" key="1">
    <source>
        <dbReference type="EMBL" id="KAK6136749.1"/>
    </source>
</evidence>
<dbReference type="EMBL" id="JABTTQ020001019">
    <property type="protein sequence ID" value="KAK6136749.1"/>
    <property type="molecule type" value="Genomic_DNA"/>
</dbReference>
<sequence>MVPTYEPLPKQILRFGYTTDARKDPRDDYWKISMNGQPMPKAITDLFDQNSDSMNLDRFVRNFGTKPNVIIYHSHDHHVHSEESKPSTVDD</sequence>
<gene>
    <name evidence="1" type="ORF">DH2020_029503</name>
</gene>
<dbReference type="Proteomes" id="UP001318860">
    <property type="component" value="Unassembled WGS sequence"/>
</dbReference>
<proteinExistence type="predicted"/>
<protein>
    <submittedName>
        <fullName evidence="1">Uncharacterized protein</fullName>
    </submittedName>
</protein>
<organism evidence="1 2">
    <name type="scientific">Rehmannia glutinosa</name>
    <name type="common">Chinese foxglove</name>
    <dbReference type="NCBI Taxonomy" id="99300"/>
    <lineage>
        <taxon>Eukaryota</taxon>
        <taxon>Viridiplantae</taxon>
        <taxon>Streptophyta</taxon>
        <taxon>Embryophyta</taxon>
        <taxon>Tracheophyta</taxon>
        <taxon>Spermatophyta</taxon>
        <taxon>Magnoliopsida</taxon>
        <taxon>eudicotyledons</taxon>
        <taxon>Gunneridae</taxon>
        <taxon>Pentapetalae</taxon>
        <taxon>asterids</taxon>
        <taxon>lamiids</taxon>
        <taxon>Lamiales</taxon>
        <taxon>Orobanchaceae</taxon>
        <taxon>Rehmannieae</taxon>
        <taxon>Rehmannia</taxon>
    </lineage>
</organism>
<evidence type="ECO:0000313" key="2">
    <source>
        <dbReference type="Proteomes" id="UP001318860"/>
    </source>
</evidence>